<dbReference type="GO" id="GO:0034315">
    <property type="term" value="P:regulation of Arp2/3 complex-mediated actin nucleation"/>
    <property type="evidence" value="ECO:0007669"/>
    <property type="project" value="TreeGrafter"/>
</dbReference>
<reference evidence="3" key="1">
    <citation type="journal article" date="2010" name="Nature">
        <title>The Amphimedon queenslandica genome and the evolution of animal complexity.</title>
        <authorList>
            <person name="Srivastava M."/>
            <person name="Simakov O."/>
            <person name="Chapman J."/>
            <person name="Fahey B."/>
            <person name="Gauthier M.E."/>
            <person name="Mitros T."/>
            <person name="Richards G.S."/>
            <person name="Conaco C."/>
            <person name="Dacre M."/>
            <person name="Hellsten U."/>
            <person name="Larroux C."/>
            <person name="Putnam N.H."/>
            <person name="Stanke M."/>
            <person name="Adamska M."/>
            <person name="Darling A."/>
            <person name="Degnan S.M."/>
            <person name="Oakley T.H."/>
            <person name="Plachetzki D.C."/>
            <person name="Zhai Y."/>
            <person name="Adamski M."/>
            <person name="Calcino A."/>
            <person name="Cummins S.F."/>
            <person name="Goodstein D.M."/>
            <person name="Harris C."/>
            <person name="Jackson D.J."/>
            <person name="Leys S.P."/>
            <person name="Shu S."/>
            <person name="Woodcroft B.J."/>
            <person name="Vervoort M."/>
            <person name="Kosik K.S."/>
            <person name="Manning G."/>
            <person name="Degnan B.M."/>
            <person name="Rokhsar D.S."/>
        </authorList>
    </citation>
    <scope>NUCLEOTIDE SEQUENCE [LARGE SCALE GENOMIC DNA]</scope>
</reference>
<name>A0AAN0J0Y8_AMPQE</name>
<protein>
    <recommendedName>
        <fullName evidence="1">AH domain-containing protein</fullName>
    </recommendedName>
</protein>
<dbReference type="PROSITE" id="PS50870">
    <property type="entry name" value="AH"/>
    <property type="match status" value="1"/>
</dbReference>
<keyword evidence="3" id="KW-1185">Reference proteome</keyword>
<dbReference type="AlphaFoldDB" id="A0AAN0J0Y8"/>
<dbReference type="GeneID" id="100634016"/>
<organism evidence="2 3">
    <name type="scientific">Amphimedon queenslandica</name>
    <name type="common">Sponge</name>
    <dbReference type="NCBI Taxonomy" id="400682"/>
    <lineage>
        <taxon>Eukaryota</taxon>
        <taxon>Metazoa</taxon>
        <taxon>Porifera</taxon>
        <taxon>Demospongiae</taxon>
        <taxon>Heteroscleromorpha</taxon>
        <taxon>Haplosclerida</taxon>
        <taxon>Niphatidae</taxon>
        <taxon>Amphimedon</taxon>
    </lineage>
</organism>
<dbReference type="GO" id="GO:0002092">
    <property type="term" value="P:positive regulation of receptor internalization"/>
    <property type="evidence" value="ECO:0007669"/>
    <property type="project" value="TreeGrafter"/>
</dbReference>
<dbReference type="GO" id="GO:0019904">
    <property type="term" value="F:protein domain specific binding"/>
    <property type="evidence" value="ECO:0007669"/>
    <property type="project" value="InterPro"/>
</dbReference>
<dbReference type="InterPro" id="IPR027267">
    <property type="entry name" value="AH/BAR_dom_sf"/>
</dbReference>
<dbReference type="RefSeq" id="XP_019850398.1">
    <property type="nucleotide sequence ID" value="XM_019994839.1"/>
</dbReference>
<dbReference type="KEGG" id="aqu:100634016"/>
<dbReference type="Pfam" id="PF06456">
    <property type="entry name" value="Arfaptin"/>
    <property type="match status" value="1"/>
</dbReference>
<dbReference type="Proteomes" id="UP000007879">
    <property type="component" value="Unassembled WGS sequence"/>
</dbReference>
<dbReference type="InterPro" id="IPR030798">
    <property type="entry name" value="Arfaptin_fam"/>
</dbReference>
<reference evidence="2" key="2">
    <citation type="submission" date="2024-06" db="UniProtKB">
        <authorList>
            <consortium name="EnsemblMetazoa"/>
        </authorList>
    </citation>
    <scope>IDENTIFICATION</scope>
</reference>
<dbReference type="GO" id="GO:0005886">
    <property type="term" value="C:plasma membrane"/>
    <property type="evidence" value="ECO:0007669"/>
    <property type="project" value="GOC"/>
</dbReference>
<dbReference type="GO" id="GO:0006886">
    <property type="term" value="P:intracellular protein transport"/>
    <property type="evidence" value="ECO:0007669"/>
    <property type="project" value="TreeGrafter"/>
</dbReference>
<accession>A0AAN0J0Y8</accession>
<sequence>MKKLKHKIVEKMKESTADTLGITRAVLVNDKLLKKLDHLEHTSKVCAGIAFNARDVIIQVKGLARGHHNMSSVFNNIGVYEPHTDASVAFANFGAAHKSMAEEGDKLVSRVGPMLKDLRTFLTKAVPDTKLTIKKYQSAKFEFLSYCLKVKEMDDEEYECNHIGQPLPRVMTGNYEYRVLLRCRHATKRKFMKLRSDVLVKLQLLDNKRVQDLAFQLERLIGGMYVYCRQSYNVLKPACVFPIEVQLQLEEKQGPIGMEEGERGTATLTEVKKKDDDDVPLLDLPAEEAKKEEGEKKEEVVDLISI</sequence>
<dbReference type="GO" id="GO:0043113">
    <property type="term" value="P:receptor clustering"/>
    <property type="evidence" value="ECO:0007669"/>
    <property type="project" value="TreeGrafter"/>
</dbReference>
<dbReference type="Gene3D" id="1.20.1270.60">
    <property type="entry name" value="Arfaptin homology (AH) domain/BAR domain"/>
    <property type="match status" value="1"/>
</dbReference>
<dbReference type="PANTHER" id="PTHR12141">
    <property type="entry name" value="ARFAPTIN-RELATED"/>
    <property type="match status" value="1"/>
</dbReference>
<dbReference type="InterPro" id="IPR010504">
    <property type="entry name" value="AH_dom"/>
</dbReference>
<dbReference type="SMART" id="SM01015">
    <property type="entry name" value="Arfaptin"/>
    <property type="match status" value="1"/>
</dbReference>
<dbReference type="GO" id="GO:0005080">
    <property type="term" value="F:protein kinase C binding"/>
    <property type="evidence" value="ECO:0007669"/>
    <property type="project" value="TreeGrafter"/>
</dbReference>
<dbReference type="PANTHER" id="PTHR12141:SF1">
    <property type="entry name" value="PRKCA-BINDING PROTEIN"/>
    <property type="match status" value="1"/>
</dbReference>
<dbReference type="SUPFAM" id="SSF103657">
    <property type="entry name" value="BAR/IMD domain-like"/>
    <property type="match status" value="1"/>
</dbReference>
<proteinExistence type="predicted"/>
<evidence type="ECO:0000313" key="2">
    <source>
        <dbReference type="EnsemblMetazoa" id="XP_019850398.1"/>
    </source>
</evidence>
<dbReference type="EnsemblMetazoa" id="XM_019994839.1">
    <property type="protein sequence ID" value="XP_019850398.1"/>
    <property type="gene ID" value="LOC100634016"/>
</dbReference>
<dbReference type="GO" id="GO:0032588">
    <property type="term" value="C:trans-Golgi network membrane"/>
    <property type="evidence" value="ECO:0007669"/>
    <property type="project" value="TreeGrafter"/>
</dbReference>
<feature type="domain" description="AH" evidence="1">
    <location>
        <begin position="27"/>
        <end position="240"/>
    </location>
</feature>
<dbReference type="GO" id="GO:0005543">
    <property type="term" value="F:phospholipid binding"/>
    <property type="evidence" value="ECO:0007669"/>
    <property type="project" value="TreeGrafter"/>
</dbReference>
<evidence type="ECO:0000313" key="3">
    <source>
        <dbReference type="Proteomes" id="UP000007879"/>
    </source>
</evidence>
<evidence type="ECO:0000259" key="1">
    <source>
        <dbReference type="PROSITE" id="PS50870"/>
    </source>
</evidence>